<keyword evidence="3 11" id="KW-1134">Transmembrane beta strand</keyword>
<dbReference type="InterPro" id="IPR039426">
    <property type="entry name" value="TonB-dep_rcpt-like"/>
</dbReference>
<dbReference type="GO" id="GO:0009279">
    <property type="term" value="C:cell outer membrane"/>
    <property type="evidence" value="ECO:0007669"/>
    <property type="project" value="UniProtKB-SubCell"/>
</dbReference>
<feature type="domain" description="TonB-dependent receptor plug" evidence="15">
    <location>
        <begin position="58"/>
        <end position="164"/>
    </location>
</feature>
<evidence type="ECO:0000256" key="1">
    <source>
        <dbReference type="ARBA" id="ARBA00004571"/>
    </source>
</evidence>
<dbReference type="SUPFAM" id="SSF56935">
    <property type="entry name" value="Porins"/>
    <property type="match status" value="1"/>
</dbReference>
<keyword evidence="13" id="KW-0732">Signal</keyword>
<keyword evidence="6" id="KW-0408">Iron</keyword>
<evidence type="ECO:0000256" key="4">
    <source>
        <dbReference type="ARBA" id="ARBA00022496"/>
    </source>
</evidence>
<keyword evidence="7" id="KW-0406">Ion transport</keyword>
<dbReference type="Pfam" id="PF00593">
    <property type="entry name" value="TonB_dep_Rec_b-barrel"/>
    <property type="match status" value="1"/>
</dbReference>
<dbReference type="PANTHER" id="PTHR32552">
    <property type="entry name" value="FERRICHROME IRON RECEPTOR-RELATED"/>
    <property type="match status" value="1"/>
</dbReference>
<dbReference type="InterPro" id="IPR012910">
    <property type="entry name" value="Plug_dom"/>
</dbReference>
<dbReference type="RefSeq" id="WP_160771761.1">
    <property type="nucleotide sequence ID" value="NZ_WTYV01000003.1"/>
</dbReference>
<accession>A0A844YXP9</accession>
<comment type="similarity">
    <text evidence="11 12">Belongs to the TonB-dependent receptor family.</text>
</comment>
<evidence type="ECO:0000256" key="10">
    <source>
        <dbReference type="ARBA" id="ARBA00023237"/>
    </source>
</evidence>
<keyword evidence="8 12" id="KW-0798">TonB box</keyword>
<evidence type="ECO:0000256" key="3">
    <source>
        <dbReference type="ARBA" id="ARBA00022452"/>
    </source>
</evidence>
<dbReference type="GO" id="GO:0006826">
    <property type="term" value="P:iron ion transport"/>
    <property type="evidence" value="ECO:0007669"/>
    <property type="project" value="UniProtKB-KW"/>
</dbReference>
<dbReference type="PANTHER" id="PTHR32552:SF81">
    <property type="entry name" value="TONB-DEPENDENT OUTER MEMBRANE RECEPTOR"/>
    <property type="match status" value="1"/>
</dbReference>
<dbReference type="PROSITE" id="PS52016">
    <property type="entry name" value="TONB_DEPENDENT_REC_3"/>
    <property type="match status" value="1"/>
</dbReference>
<feature type="domain" description="TonB-dependent receptor-like beta-barrel" evidence="14">
    <location>
        <begin position="287"/>
        <end position="801"/>
    </location>
</feature>
<keyword evidence="5 11" id="KW-0812">Transmembrane</keyword>
<evidence type="ECO:0000259" key="14">
    <source>
        <dbReference type="Pfam" id="PF00593"/>
    </source>
</evidence>
<dbReference type="AlphaFoldDB" id="A0A844YXP9"/>
<evidence type="ECO:0000256" key="12">
    <source>
        <dbReference type="RuleBase" id="RU003357"/>
    </source>
</evidence>
<evidence type="ECO:0000256" key="7">
    <source>
        <dbReference type="ARBA" id="ARBA00023065"/>
    </source>
</evidence>
<protein>
    <submittedName>
        <fullName evidence="16">TonB-dependent receptor</fullName>
    </submittedName>
</protein>
<keyword evidence="10 11" id="KW-0998">Cell outer membrane</keyword>
<evidence type="ECO:0000259" key="15">
    <source>
        <dbReference type="Pfam" id="PF07715"/>
    </source>
</evidence>
<evidence type="ECO:0000256" key="2">
    <source>
        <dbReference type="ARBA" id="ARBA00022448"/>
    </source>
</evidence>
<feature type="signal peptide" evidence="13">
    <location>
        <begin position="1"/>
        <end position="24"/>
    </location>
</feature>
<sequence>MKKLLLVGSILGAGLLPNAAMAQAGPNPEEASRGSGTQARVADDNVIMVTAQRREESLQDAAIPIVAATGEQLSRAGVADVTQLGKVAPSLNIVNQAGSATSFFIRGVGNFNNNNLSDPAVAFNFDGVYVGRPSSTAAFMDVQRVEVLKGPQGTLYGRNATGGAINVIPVHPELGEFGGFVHAGYGNHDSYELSGAINAPLGDSVALRLSGIINGHDGYFADGTGDAENLALRGQIYAEISPAVDVRVLAEYSTRGGNGPGGNLIGAYQLTPNVFLPPNTPTTIPNWTYTAAPASVAEPFSGLYTPQSLAYLGQFLAAPLFSRANAPAYPSIDDEIWGVNAEFNVDLGAAQFTLIPAYRKQELHNIYSLGIFQGALQDETAEQVSLEARLAGSVGLLDYVTGLFYYNEKTTFRASFNQWSLQNNGNARNETESMAAFARLVANVTDQLRIVGGIRYTDDQKSIDATQPSLAAICVAATPNCSTVPSIPFRPTIEESIAAINPALFVSGLTPLQVPLGVPVPYFADPSQPAIMIRGNTIVKDESSFSRVTWRGALEYDLSDDNLLYASYESGYRSGGFNITFGRENYGPEYLDAYTVGSKNVFFDGLLQLNIEGFIWKYRDQQVSHIGLDLSGASAFFTENIGRSTLQGIDVDFALSPTESTTISGSVQYLDASNDAYVYQVPDTNTRPAPFNFVTPLVGCPYTGSTVQTSRGPLATYAVNCSGTRPINAPAWTARLGLEQVVELGELSLVGNVDGFYRSTRELTISYLPTSRSGEDLTLDASLTLRPADENWFVTAYVRNLTNEDVLTNYTSGTPNVISVSYEAPRTFGVRAGFDF</sequence>
<dbReference type="Proteomes" id="UP000466966">
    <property type="component" value="Unassembled WGS sequence"/>
</dbReference>
<keyword evidence="2 11" id="KW-0813">Transport</keyword>
<proteinExistence type="inferred from homology"/>
<feature type="chain" id="PRO_5032979650" evidence="13">
    <location>
        <begin position="25"/>
        <end position="836"/>
    </location>
</feature>
<keyword evidence="4" id="KW-0410">Iron transport</keyword>
<comment type="subcellular location">
    <subcellularLocation>
        <location evidence="1 11">Cell outer membrane</location>
        <topology evidence="1 11">Multi-pass membrane protein</topology>
    </subcellularLocation>
</comment>
<keyword evidence="9 11" id="KW-0472">Membrane</keyword>
<evidence type="ECO:0000256" key="5">
    <source>
        <dbReference type="ARBA" id="ARBA00022692"/>
    </source>
</evidence>
<dbReference type="OrthoDB" id="7192131at2"/>
<organism evidence="16 17">
    <name type="scientific">Alteraurantiacibacter buctensis</name>
    <dbReference type="NCBI Taxonomy" id="1503981"/>
    <lineage>
        <taxon>Bacteria</taxon>
        <taxon>Pseudomonadati</taxon>
        <taxon>Pseudomonadota</taxon>
        <taxon>Alphaproteobacteria</taxon>
        <taxon>Sphingomonadales</taxon>
        <taxon>Erythrobacteraceae</taxon>
        <taxon>Alteraurantiacibacter</taxon>
    </lineage>
</organism>
<evidence type="ECO:0000256" key="8">
    <source>
        <dbReference type="ARBA" id="ARBA00023077"/>
    </source>
</evidence>
<name>A0A844YXP9_9SPHN</name>
<keyword evidence="17" id="KW-1185">Reference proteome</keyword>
<evidence type="ECO:0000256" key="9">
    <source>
        <dbReference type="ARBA" id="ARBA00023136"/>
    </source>
</evidence>
<evidence type="ECO:0000256" key="11">
    <source>
        <dbReference type="PROSITE-ProRule" id="PRU01360"/>
    </source>
</evidence>
<dbReference type="EMBL" id="WTYV01000003">
    <property type="protein sequence ID" value="MXO71806.1"/>
    <property type="molecule type" value="Genomic_DNA"/>
</dbReference>
<comment type="caution">
    <text evidence="16">The sequence shown here is derived from an EMBL/GenBank/DDBJ whole genome shotgun (WGS) entry which is preliminary data.</text>
</comment>
<reference evidence="16 17" key="1">
    <citation type="submission" date="2019-12" db="EMBL/GenBank/DDBJ databases">
        <title>Genomic-based taxomic classification of the family Erythrobacteraceae.</title>
        <authorList>
            <person name="Xu L."/>
        </authorList>
    </citation>
    <scope>NUCLEOTIDE SEQUENCE [LARGE SCALE GENOMIC DNA]</scope>
    <source>
        <strain evidence="16 17">M0322</strain>
    </source>
</reference>
<dbReference type="InterPro" id="IPR036942">
    <property type="entry name" value="Beta-barrel_TonB_sf"/>
</dbReference>
<dbReference type="Pfam" id="PF07715">
    <property type="entry name" value="Plug"/>
    <property type="match status" value="1"/>
</dbReference>
<dbReference type="Gene3D" id="2.40.170.20">
    <property type="entry name" value="TonB-dependent receptor, beta-barrel domain"/>
    <property type="match status" value="3"/>
</dbReference>
<dbReference type="InterPro" id="IPR000531">
    <property type="entry name" value="Beta-barrel_TonB"/>
</dbReference>
<evidence type="ECO:0000313" key="17">
    <source>
        <dbReference type="Proteomes" id="UP000466966"/>
    </source>
</evidence>
<evidence type="ECO:0000313" key="16">
    <source>
        <dbReference type="EMBL" id="MXO71806.1"/>
    </source>
</evidence>
<evidence type="ECO:0000256" key="6">
    <source>
        <dbReference type="ARBA" id="ARBA00023004"/>
    </source>
</evidence>
<evidence type="ECO:0000256" key="13">
    <source>
        <dbReference type="SAM" id="SignalP"/>
    </source>
</evidence>
<gene>
    <name evidence="16" type="ORF">GRI99_09160</name>
</gene>
<keyword evidence="16" id="KW-0675">Receptor</keyword>